<evidence type="ECO:0000256" key="1">
    <source>
        <dbReference type="SAM" id="SignalP"/>
    </source>
</evidence>
<evidence type="ECO:0008006" key="4">
    <source>
        <dbReference type="Google" id="ProtNLM"/>
    </source>
</evidence>
<dbReference type="OrthoDB" id="177731at2"/>
<dbReference type="PANTHER" id="PTHR12631:SF10">
    <property type="entry name" value="BETA-XYLOSIDASE-LIKE PROTEIN-RELATED"/>
    <property type="match status" value="1"/>
</dbReference>
<feature type="chain" id="PRO_5010230718" description="Glycoside hydrolase family 42 N-terminal domain-containing protein" evidence="1">
    <location>
        <begin position="26"/>
        <end position="530"/>
    </location>
</feature>
<dbReference type="InterPro" id="IPR051923">
    <property type="entry name" value="Glycosyl_Hydrolase_39"/>
</dbReference>
<sequence length="530" mass="59888">MNIKSLHYNLLVFLFLVFCSSCRTGSEIAPSSDGVKFKYLLGVNGHEWDFLEDPSGKGVSTDIYEPKMKLMKSFSGVRHYIDWDKLETTQGNYSYNPTHKGGWNYDTIYVRSKAEGIDILPCIKNTPDWMYNTYQEGDRDTDNLPLFKGQDREKPQSYVDMAKLAFQFAARYGSNKHVDATLVKVNGKERWHGDGVNVVKIGMDVIKYIECNNEPDKWWKGKRAQFSPTEFAASLSAFYDGHKGTMGKGVGVKNADPGMKVVMGGIAKPDVNFVKEMVEWCKENRGYKADGTVNLCFDIINYHMYSNDNTSWFSKFASKKRGMAPELNNMGKIADSFVDLARTLGSNVEVWSTELGYDLREQSVQRAIPIGTKSVLLTQADWILRSSLLYARHGINRIFFYQAFDSDQPGENTGNPFGKSGLLQQESRRPSADYLLQAGKLMGEYRYSHTINQDPFVDVYRLNKKEMYVLVVPDEVGRTEDYELDLKGAKNAIIYSLKPGADQVEQKQVATSGGILKINVTETPVFVQAL</sequence>
<proteinExistence type="predicted"/>
<protein>
    <recommendedName>
        <fullName evidence="4">Glycoside hydrolase family 42 N-terminal domain-containing protein</fullName>
    </recommendedName>
</protein>
<dbReference type="RefSeq" id="WP_074604622.1">
    <property type="nucleotide sequence ID" value="NZ_FNGY01000001.1"/>
</dbReference>
<dbReference type="Gene3D" id="3.20.20.80">
    <property type="entry name" value="Glycosidases"/>
    <property type="match status" value="1"/>
</dbReference>
<dbReference type="GO" id="GO:0004553">
    <property type="term" value="F:hydrolase activity, hydrolyzing O-glycosyl compounds"/>
    <property type="evidence" value="ECO:0007669"/>
    <property type="project" value="TreeGrafter"/>
</dbReference>
<dbReference type="InterPro" id="IPR017853">
    <property type="entry name" value="GH"/>
</dbReference>
<dbReference type="PANTHER" id="PTHR12631">
    <property type="entry name" value="ALPHA-L-IDURONIDASE"/>
    <property type="match status" value="1"/>
</dbReference>
<dbReference type="Proteomes" id="UP000183200">
    <property type="component" value="Unassembled WGS sequence"/>
</dbReference>
<keyword evidence="3" id="KW-1185">Reference proteome</keyword>
<reference evidence="3" key="1">
    <citation type="submission" date="2016-10" db="EMBL/GenBank/DDBJ databases">
        <authorList>
            <person name="Varghese N."/>
            <person name="Submissions S."/>
        </authorList>
    </citation>
    <scope>NUCLEOTIDE SEQUENCE [LARGE SCALE GENOMIC DNA]</scope>
    <source>
        <strain evidence="3">DSM 19110</strain>
    </source>
</reference>
<evidence type="ECO:0000313" key="2">
    <source>
        <dbReference type="EMBL" id="SDL50361.1"/>
    </source>
</evidence>
<feature type="signal peptide" evidence="1">
    <location>
        <begin position="1"/>
        <end position="25"/>
    </location>
</feature>
<dbReference type="AlphaFoldDB" id="A0A1G9KKW3"/>
<keyword evidence="1" id="KW-0732">Signal</keyword>
<organism evidence="2 3">
    <name type="scientific">Pedobacter steynii</name>
    <dbReference type="NCBI Taxonomy" id="430522"/>
    <lineage>
        <taxon>Bacteria</taxon>
        <taxon>Pseudomonadati</taxon>
        <taxon>Bacteroidota</taxon>
        <taxon>Sphingobacteriia</taxon>
        <taxon>Sphingobacteriales</taxon>
        <taxon>Sphingobacteriaceae</taxon>
        <taxon>Pedobacter</taxon>
    </lineage>
</organism>
<gene>
    <name evidence="2" type="ORF">SAMN05421820_101612</name>
</gene>
<evidence type="ECO:0000313" key="3">
    <source>
        <dbReference type="Proteomes" id="UP000183200"/>
    </source>
</evidence>
<dbReference type="EMBL" id="FNGY01000001">
    <property type="protein sequence ID" value="SDL50361.1"/>
    <property type="molecule type" value="Genomic_DNA"/>
</dbReference>
<name>A0A1G9KKW3_9SPHI</name>
<dbReference type="STRING" id="430522.BFS30_26070"/>
<accession>A0A1G9KKW3</accession>
<dbReference type="SUPFAM" id="SSF51445">
    <property type="entry name" value="(Trans)glycosidases"/>
    <property type="match status" value="1"/>
</dbReference>